<feature type="transmembrane region" description="Helical" evidence="1">
    <location>
        <begin position="64"/>
        <end position="84"/>
    </location>
</feature>
<feature type="transmembrane region" description="Helical" evidence="1">
    <location>
        <begin position="104"/>
        <end position="129"/>
    </location>
</feature>
<sequence length="171" mass="19123">MSACASIVPPLPPPPSLPFPPSPSPSSLPVPHCTLISCTHPPLPLPPILALVLRRRRLFACSRMAFMPLIFIHVVVVLPLWARIDCSCSFSCRSLRLSAVSTPCFFPFPLCSFSIFTFPLLCHILLVTISPLCRRWFPFGMKKKFTSHFVVVFCFLGYMGVCTSQNGYHRQ</sequence>
<keyword evidence="3" id="KW-1185">Reference proteome</keyword>
<protein>
    <submittedName>
        <fullName evidence="2">Uncharacterized protein</fullName>
    </submittedName>
</protein>
<feature type="transmembrane region" description="Helical" evidence="1">
    <location>
        <begin position="149"/>
        <end position="168"/>
    </location>
</feature>
<evidence type="ECO:0000313" key="2">
    <source>
        <dbReference type="EMBL" id="OAQ31243.1"/>
    </source>
</evidence>
<dbReference type="EMBL" id="KV442030">
    <property type="protein sequence ID" value="OAQ31243.1"/>
    <property type="molecule type" value="Genomic_DNA"/>
</dbReference>
<organism evidence="2 3">
    <name type="scientific">Linnemannia elongata AG-77</name>
    <dbReference type="NCBI Taxonomy" id="1314771"/>
    <lineage>
        <taxon>Eukaryota</taxon>
        <taxon>Fungi</taxon>
        <taxon>Fungi incertae sedis</taxon>
        <taxon>Mucoromycota</taxon>
        <taxon>Mortierellomycotina</taxon>
        <taxon>Mortierellomycetes</taxon>
        <taxon>Mortierellales</taxon>
        <taxon>Mortierellaceae</taxon>
        <taxon>Linnemannia</taxon>
    </lineage>
</organism>
<evidence type="ECO:0000256" key="1">
    <source>
        <dbReference type="SAM" id="Phobius"/>
    </source>
</evidence>
<accession>A0A197K214</accession>
<reference evidence="2 3" key="1">
    <citation type="submission" date="2016-05" db="EMBL/GenBank/DDBJ databases">
        <title>Genome sequencing reveals origins of a unique bacterial endosymbiosis in the earliest lineages of terrestrial Fungi.</title>
        <authorList>
            <consortium name="DOE Joint Genome Institute"/>
            <person name="Uehling J."/>
            <person name="Gryganskyi A."/>
            <person name="Hameed K."/>
            <person name="Tschaplinski T."/>
            <person name="Misztal P."/>
            <person name="Wu S."/>
            <person name="Desiro A."/>
            <person name="Vande Pol N."/>
            <person name="Du Z.-Y."/>
            <person name="Zienkiewicz A."/>
            <person name="Zienkiewicz K."/>
            <person name="Morin E."/>
            <person name="Tisserant E."/>
            <person name="Splivallo R."/>
            <person name="Hainaut M."/>
            <person name="Henrissat B."/>
            <person name="Ohm R."/>
            <person name="Kuo A."/>
            <person name="Yan J."/>
            <person name="Lipzen A."/>
            <person name="Nolan M."/>
            <person name="Labutti K."/>
            <person name="Barry K."/>
            <person name="Goldstein A."/>
            <person name="Labbe J."/>
            <person name="Schadt C."/>
            <person name="Tuskan G."/>
            <person name="Grigoriev I."/>
            <person name="Martin F."/>
            <person name="Vilgalys R."/>
            <person name="Bonito G."/>
        </authorList>
    </citation>
    <scope>NUCLEOTIDE SEQUENCE [LARGE SCALE GENOMIC DNA]</scope>
    <source>
        <strain evidence="2 3">AG-77</strain>
    </source>
</reference>
<keyword evidence="1" id="KW-1133">Transmembrane helix</keyword>
<evidence type="ECO:0000313" key="3">
    <source>
        <dbReference type="Proteomes" id="UP000078512"/>
    </source>
</evidence>
<gene>
    <name evidence="2" type="ORF">K457DRAFT_389336</name>
</gene>
<dbReference type="AlphaFoldDB" id="A0A197K214"/>
<keyword evidence="1" id="KW-0472">Membrane</keyword>
<name>A0A197K214_9FUNG</name>
<dbReference type="Proteomes" id="UP000078512">
    <property type="component" value="Unassembled WGS sequence"/>
</dbReference>
<proteinExistence type="predicted"/>
<keyword evidence="1" id="KW-0812">Transmembrane</keyword>